<sequence length="387" mass="42760">MNNVSVQTPNLEAPGSPGISPTWCSSAKEAVGCALGPSRVWFTIGGGIVNEVYYPRIDIPQIRDLGFIVADNQGFWVEVKRLDSHKLVWAAQGIPAIEIVHQHDRFTLTLRITPDPQRDVLLVDVQLDGDASLRPYVLLAPHLGGSGNNNQAEVSTYRGRRILWAEQGPFGLALAAVEKNQLDAWGCASAGYVGTSDGWQDFNRHGRMQWQYAGAGPGNVALTGELPRQATLALGFAGSKESAATLAVSALLQPFNEPWQQQIDDWTTWHRCCEKQNDGLHSIPDLLRDQFFTSAMVLRSHQDKIYPGAMVASLSIPWGNTRDERGGYHLVWPRDLVESAGALLALGAEDEARDILRYLITTQHADGHWYQNQWLGGKPYWQGMQLD</sequence>
<dbReference type="GO" id="GO:0005975">
    <property type="term" value="P:carbohydrate metabolic process"/>
    <property type="evidence" value="ECO:0007669"/>
    <property type="project" value="InterPro"/>
</dbReference>
<comment type="caution">
    <text evidence="3">The sequence shown here is derived from an EMBL/GenBank/DDBJ whole genome shotgun (WGS) entry which is preliminary data.</text>
</comment>
<feature type="domain" description="Glucodextranase N-terminal" evidence="2">
    <location>
        <begin position="13"/>
        <end position="270"/>
    </location>
</feature>
<dbReference type="InterPro" id="IPR014718">
    <property type="entry name" value="GH-type_carb-bd"/>
</dbReference>
<feature type="domain" description="GH15-like" evidence="1">
    <location>
        <begin position="293"/>
        <end position="359"/>
    </location>
</feature>
<dbReference type="EMBL" id="SMCO01000002">
    <property type="protein sequence ID" value="TCV89488.1"/>
    <property type="molecule type" value="Genomic_DNA"/>
</dbReference>
<proteinExistence type="predicted"/>
<dbReference type="Pfam" id="PF00723">
    <property type="entry name" value="Glyco_hydro_15"/>
    <property type="match status" value="1"/>
</dbReference>
<dbReference type="RefSeq" id="WP_223248495.1">
    <property type="nucleotide sequence ID" value="NZ_BHVT01000081.1"/>
</dbReference>
<protein>
    <submittedName>
        <fullName evidence="3">Glycosyl hydrolase family 15</fullName>
    </submittedName>
</protein>
<dbReference type="InterPro" id="IPR015220">
    <property type="entry name" value="Glucodextranase_N"/>
</dbReference>
<reference evidence="3 4" key="1">
    <citation type="submission" date="2019-03" db="EMBL/GenBank/DDBJ databases">
        <title>Genomic Encyclopedia of Type Strains, Phase IV (KMG-IV): sequencing the most valuable type-strain genomes for metagenomic binning, comparative biology and taxonomic classification.</title>
        <authorList>
            <person name="Goeker M."/>
        </authorList>
    </citation>
    <scope>NUCLEOTIDE SEQUENCE [LARGE SCALE GENOMIC DNA]</scope>
    <source>
        <strain evidence="3 4">DSM 100309</strain>
    </source>
</reference>
<keyword evidence="4" id="KW-1185">Reference proteome</keyword>
<dbReference type="InterPro" id="IPR008928">
    <property type="entry name" value="6-hairpin_glycosidase_sf"/>
</dbReference>
<dbReference type="Gene3D" id="2.70.98.10">
    <property type="match status" value="1"/>
</dbReference>
<name>A0A4R3YEA8_9PROT</name>
<dbReference type="Gene3D" id="1.50.10.10">
    <property type="match status" value="1"/>
</dbReference>
<dbReference type="GO" id="GO:0016787">
    <property type="term" value="F:hydrolase activity"/>
    <property type="evidence" value="ECO:0007669"/>
    <property type="project" value="UniProtKB-KW"/>
</dbReference>
<dbReference type="GO" id="GO:0030246">
    <property type="term" value="F:carbohydrate binding"/>
    <property type="evidence" value="ECO:0007669"/>
    <property type="project" value="InterPro"/>
</dbReference>
<dbReference type="GO" id="GO:0016757">
    <property type="term" value="F:glycosyltransferase activity"/>
    <property type="evidence" value="ECO:0007669"/>
    <property type="project" value="UniProtKB-ARBA"/>
</dbReference>
<dbReference type="InterPro" id="IPR012341">
    <property type="entry name" value="6hp_glycosidase-like_sf"/>
</dbReference>
<evidence type="ECO:0000313" key="3">
    <source>
        <dbReference type="EMBL" id="TCV89488.1"/>
    </source>
</evidence>
<dbReference type="CDD" id="cd07430">
    <property type="entry name" value="GH15_N"/>
    <property type="match status" value="1"/>
</dbReference>
<dbReference type="InterPro" id="IPR011613">
    <property type="entry name" value="GH15-like"/>
</dbReference>
<evidence type="ECO:0000313" key="4">
    <source>
        <dbReference type="Proteomes" id="UP000295367"/>
    </source>
</evidence>
<dbReference type="Pfam" id="PF09137">
    <property type="entry name" value="Glucodextran_N"/>
    <property type="match status" value="1"/>
</dbReference>
<gene>
    <name evidence="3" type="ORF">EDC63_1025</name>
</gene>
<keyword evidence="3" id="KW-0378">Hydrolase</keyword>
<evidence type="ECO:0000259" key="2">
    <source>
        <dbReference type="Pfam" id="PF09137"/>
    </source>
</evidence>
<dbReference type="Proteomes" id="UP000295367">
    <property type="component" value="Unassembled WGS sequence"/>
</dbReference>
<dbReference type="AlphaFoldDB" id="A0A4R3YEA8"/>
<accession>A0A4R3YEA8</accession>
<organism evidence="3 4">
    <name type="scientific">Sulfurirhabdus autotrophica</name>
    <dbReference type="NCBI Taxonomy" id="1706046"/>
    <lineage>
        <taxon>Bacteria</taxon>
        <taxon>Pseudomonadati</taxon>
        <taxon>Pseudomonadota</taxon>
        <taxon>Betaproteobacteria</taxon>
        <taxon>Nitrosomonadales</taxon>
        <taxon>Sulfuricellaceae</taxon>
        <taxon>Sulfurirhabdus</taxon>
    </lineage>
</organism>
<evidence type="ECO:0000259" key="1">
    <source>
        <dbReference type="Pfam" id="PF00723"/>
    </source>
</evidence>
<dbReference type="SUPFAM" id="SSF48208">
    <property type="entry name" value="Six-hairpin glycosidases"/>
    <property type="match status" value="1"/>
</dbReference>
<dbReference type="InterPro" id="IPR011013">
    <property type="entry name" value="Gal_mutarotase_sf_dom"/>
</dbReference>
<dbReference type="SUPFAM" id="SSF74650">
    <property type="entry name" value="Galactose mutarotase-like"/>
    <property type="match status" value="1"/>
</dbReference>